<accession>A0AAN6I2G4</accession>
<dbReference type="EMBL" id="JAHLUH010000002">
    <property type="protein sequence ID" value="KAG7730114.1"/>
    <property type="molecule type" value="Genomic_DNA"/>
</dbReference>
<sequence>MSCLLRSVVRRTIVNPSVPRPLFWHGCRSFHSSLVTFRYSRPPRQRIDRPSLLNEVLARTPDSLKLALGLTAVGSLVVFVALPLFALVVPPLCVGSFMAYKIAQRRNRRQMSEKWALLKDSRLVFRPRNSANPLALPPIEQINSDLANFVLRRVSDAFLLNEDGVADYFNVQSVNDIALGVLDGVQYDWNVSLQTVNGVVQEVEDMITVQSRYLYDKRSGDKIAKVIFSLKNLDTPVFQDLLEQSISVGKSRCVIEIVPLGFVANKRFVINTPSSEGDIIDVEGETRTL</sequence>
<dbReference type="AlphaFoldDB" id="A0AAN6I2G4"/>
<comment type="caution">
    <text evidence="2">The sequence shown here is derived from an EMBL/GenBank/DDBJ whole genome shotgun (WGS) entry which is preliminary data.</text>
</comment>
<organism evidence="2 3">
    <name type="scientific">Ogataea haglerorum</name>
    <dbReference type="NCBI Taxonomy" id="1937702"/>
    <lineage>
        <taxon>Eukaryota</taxon>
        <taxon>Fungi</taxon>
        <taxon>Dikarya</taxon>
        <taxon>Ascomycota</taxon>
        <taxon>Saccharomycotina</taxon>
        <taxon>Pichiomycetes</taxon>
        <taxon>Pichiales</taxon>
        <taxon>Pichiaceae</taxon>
        <taxon>Ogataea</taxon>
    </lineage>
</organism>
<keyword evidence="1" id="KW-1133">Transmembrane helix</keyword>
<feature type="transmembrane region" description="Helical" evidence="1">
    <location>
        <begin position="67"/>
        <end position="100"/>
    </location>
</feature>
<evidence type="ECO:0000313" key="2">
    <source>
        <dbReference type="EMBL" id="KAG7730114.1"/>
    </source>
</evidence>
<reference evidence="2" key="1">
    <citation type="journal article" date="2021" name="G3 (Bethesda)">
        <title>Genomic diversity, chromosomal rearrangements, and interspecies hybridization in the ogataea polymorpha species complex.</title>
        <authorList>
            <person name="Hanson S.J."/>
            <person name="Cinneide E.O."/>
            <person name="Salzberg L.I."/>
            <person name="Wolfe K.H."/>
            <person name="McGowan J."/>
            <person name="Fitzpatrick D.A."/>
            <person name="Matlin K."/>
        </authorList>
    </citation>
    <scope>NUCLEOTIDE SEQUENCE</scope>
    <source>
        <strain evidence="2">83-405-1</strain>
    </source>
</reference>
<dbReference type="Proteomes" id="UP000738402">
    <property type="component" value="Unassembled WGS sequence"/>
</dbReference>
<keyword evidence="1" id="KW-0812">Transmembrane</keyword>
<gene>
    <name evidence="2" type="ORF">KL933_001194</name>
</gene>
<evidence type="ECO:0000313" key="3">
    <source>
        <dbReference type="Proteomes" id="UP000738402"/>
    </source>
</evidence>
<name>A0AAN6I2G4_9ASCO</name>
<evidence type="ECO:0000256" key="1">
    <source>
        <dbReference type="SAM" id="Phobius"/>
    </source>
</evidence>
<protein>
    <submittedName>
        <fullName evidence="2">Uncharacterized protein</fullName>
    </submittedName>
</protein>
<keyword evidence="1" id="KW-0472">Membrane</keyword>
<proteinExistence type="predicted"/>